<accession>A0A955LAH6</accession>
<organism evidence="3 4">
    <name type="scientific">Candidatus Dojkabacteria bacterium</name>
    <dbReference type="NCBI Taxonomy" id="2099670"/>
    <lineage>
        <taxon>Bacteria</taxon>
        <taxon>Candidatus Dojkabacteria</taxon>
    </lineage>
</organism>
<dbReference type="Gene3D" id="3.40.50.2020">
    <property type="match status" value="1"/>
</dbReference>
<evidence type="ECO:0000313" key="4">
    <source>
        <dbReference type="Proteomes" id="UP000754563"/>
    </source>
</evidence>
<reference evidence="3" key="1">
    <citation type="submission" date="2020-04" db="EMBL/GenBank/DDBJ databases">
        <authorList>
            <person name="Zhang T."/>
        </authorList>
    </citation>
    <scope>NUCLEOTIDE SEQUENCE</scope>
    <source>
        <strain evidence="3">HKST-UBA11</strain>
    </source>
</reference>
<dbReference type="EMBL" id="JAGQLH010000146">
    <property type="protein sequence ID" value="MCA9386376.1"/>
    <property type="molecule type" value="Genomic_DNA"/>
</dbReference>
<evidence type="ECO:0000313" key="3">
    <source>
        <dbReference type="EMBL" id="MCA9386376.1"/>
    </source>
</evidence>
<dbReference type="InterPro" id="IPR029057">
    <property type="entry name" value="PRTase-like"/>
</dbReference>
<evidence type="ECO:0000256" key="1">
    <source>
        <dbReference type="ARBA" id="ARBA00008007"/>
    </source>
</evidence>
<feature type="domain" description="Phosphoribosyltransferase" evidence="2">
    <location>
        <begin position="97"/>
        <end position="157"/>
    </location>
</feature>
<dbReference type="InterPro" id="IPR000836">
    <property type="entry name" value="PRTase_dom"/>
</dbReference>
<gene>
    <name evidence="3" type="ORF">KC717_07065</name>
</gene>
<dbReference type="Pfam" id="PF00156">
    <property type="entry name" value="Pribosyltran"/>
    <property type="match status" value="1"/>
</dbReference>
<reference evidence="3" key="2">
    <citation type="journal article" date="2021" name="Microbiome">
        <title>Successional dynamics and alternative stable states in a saline activated sludge microbial community over 9 years.</title>
        <authorList>
            <person name="Wang Y."/>
            <person name="Ye J."/>
            <person name="Ju F."/>
            <person name="Liu L."/>
            <person name="Boyd J.A."/>
            <person name="Deng Y."/>
            <person name="Parks D.H."/>
            <person name="Jiang X."/>
            <person name="Yin X."/>
            <person name="Woodcroft B.J."/>
            <person name="Tyson G.W."/>
            <person name="Hugenholtz P."/>
            <person name="Polz M.F."/>
            <person name="Zhang T."/>
        </authorList>
    </citation>
    <scope>NUCLEOTIDE SEQUENCE</scope>
    <source>
        <strain evidence="3">HKST-UBA11</strain>
    </source>
</reference>
<dbReference type="PANTHER" id="PTHR47505:SF1">
    <property type="entry name" value="DNA UTILIZATION PROTEIN YHGH"/>
    <property type="match status" value="1"/>
</dbReference>
<dbReference type="AlphaFoldDB" id="A0A955LAH6"/>
<dbReference type="PANTHER" id="PTHR47505">
    <property type="entry name" value="DNA UTILIZATION PROTEIN YHGH"/>
    <property type="match status" value="1"/>
</dbReference>
<dbReference type="SUPFAM" id="SSF53271">
    <property type="entry name" value="PRTase-like"/>
    <property type="match status" value="1"/>
</dbReference>
<dbReference type="InterPro" id="IPR051910">
    <property type="entry name" value="ComF/GntX_DNA_util-trans"/>
</dbReference>
<evidence type="ECO:0000259" key="2">
    <source>
        <dbReference type="Pfam" id="PF00156"/>
    </source>
</evidence>
<dbReference type="CDD" id="cd06223">
    <property type="entry name" value="PRTases_typeI"/>
    <property type="match status" value="1"/>
</dbReference>
<dbReference type="Proteomes" id="UP000754563">
    <property type="component" value="Unassembled WGS sequence"/>
</dbReference>
<name>A0A955LAH6_9BACT</name>
<comment type="similarity">
    <text evidence="1">Belongs to the ComF/GntX family.</text>
</comment>
<sequence length="159" mass="18216">MRFTGITKNLLHELKYNYYFGLAEDVATLMIKTMDLSMLTDTTLVPIPLHWYKKNKRGFNQAELIAKHLVRLSKKSTRVIPLLTRVRNTKTQVGMKKEDRQQNLTNAFKVNPKLLKTIETDTVTLVDDVFTTGTTLEQCAQVLKEHGIKHVDAIVFARG</sequence>
<protein>
    <submittedName>
        <fullName evidence="3">ComF family protein</fullName>
    </submittedName>
</protein>
<proteinExistence type="inferred from homology"/>
<comment type="caution">
    <text evidence="3">The sequence shown here is derived from an EMBL/GenBank/DDBJ whole genome shotgun (WGS) entry which is preliminary data.</text>
</comment>